<keyword evidence="1" id="KW-1133">Transmembrane helix</keyword>
<dbReference type="InterPro" id="IPR003675">
    <property type="entry name" value="Rce1/LyrA-like_dom"/>
</dbReference>
<sequence length="317" mass="35242">MNRGRVWARRVQVTGAVLLCGGYLQDVLLTLQSLTLRRDTHGTWQVLSDPTSISRNWTLAAFFMIIVGLVAFATGYLLRRRGAEPASINRLTWRHLCLALGWVGLLFFGGMYAFYFGLGALVPSALRQSAGLAALGSVSMQIAAIIAIPLYYRRATHEIGLNRPVLTWRIVGYVLMFFIAIFAVSLLTHSLGNWFGINTNSYREQNISSELHTAWWQGNLFLKLLPILASSLIAPIGEELMFRGAVQSTVTTKWGPLAGLLLSSLLFALVHADVVLFLPIFVMGLLFGILRWVTGSLWAPIWLHALNNFYASFLDLL</sequence>
<feature type="transmembrane region" description="Helical" evidence="1">
    <location>
        <begin position="99"/>
        <end position="118"/>
    </location>
</feature>
<dbReference type="Proteomes" id="UP000245634">
    <property type="component" value="Unassembled WGS sequence"/>
</dbReference>
<keyword evidence="4" id="KW-1185">Reference proteome</keyword>
<comment type="caution">
    <text evidence="3">The sequence shown here is derived from an EMBL/GenBank/DDBJ whole genome shotgun (WGS) entry which is preliminary data.</text>
</comment>
<keyword evidence="3" id="KW-0378">Hydrolase</keyword>
<keyword evidence="3" id="KW-0645">Protease</keyword>
<name>A0A316DBM2_9BACL</name>
<keyword evidence="1" id="KW-0812">Transmembrane</keyword>
<gene>
    <name evidence="3" type="ORF">C7459_10373</name>
</gene>
<feature type="transmembrane region" description="Helical" evidence="1">
    <location>
        <begin position="173"/>
        <end position="195"/>
    </location>
</feature>
<keyword evidence="1" id="KW-0472">Membrane</keyword>
<accession>A0A316DBM2</accession>
<dbReference type="EMBL" id="QGGL01000003">
    <property type="protein sequence ID" value="PWK15537.1"/>
    <property type="molecule type" value="Genomic_DNA"/>
</dbReference>
<feature type="transmembrane region" description="Helical" evidence="1">
    <location>
        <begin position="257"/>
        <end position="290"/>
    </location>
</feature>
<dbReference type="PANTHER" id="PTHR36435:SF1">
    <property type="entry name" value="CAAX AMINO TERMINAL PROTEASE FAMILY PROTEIN"/>
    <property type="match status" value="1"/>
</dbReference>
<dbReference type="RefSeq" id="WP_170119254.1">
    <property type="nucleotide sequence ID" value="NZ_QGGL01000003.1"/>
</dbReference>
<organism evidence="3 4">
    <name type="scientific">Tumebacillus permanentifrigoris</name>
    <dbReference type="NCBI Taxonomy" id="378543"/>
    <lineage>
        <taxon>Bacteria</taxon>
        <taxon>Bacillati</taxon>
        <taxon>Bacillota</taxon>
        <taxon>Bacilli</taxon>
        <taxon>Bacillales</taxon>
        <taxon>Alicyclobacillaceae</taxon>
        <taxon>Tumebacillus</taxon>
    </lineage>
</organism>
<evidence type="ECO:0000259" key="2">
    <source>
        <dbReference type="Pfam" id="PF02517"/>
    </source>
</evidence>
<evidence type="ECO:0000256" key="1">
    <source>
        <dbReference type="SAM" id="Phobius"/>
    </source>
</evidence>
<dbReference type="InterPro" id="IPR052710">
    <property type="entry name" value="CAAX_protease"/>
</dbReference>
<feature type="transmembrane region" description="Helical" evidence="1">
    <location>
        <begin position="130"/>
        <end position="152"/>
    </location>
</feature>
<evidence type="ECO:0000313" key="4">
    <source>
        <dbReference type="Proteomes" id="UP000245634"/>
    </source>
</evidence>
<dbReference type="PANTHER" id="PTHR36435">
    <property type="entry name" value="SLR1288 PROTEIN"/>
    <property type="match status" value="1"/>
</dbReference>
<dbReference type="GO" id="GO:0006508">
    <property type="term" value="P:proteolysis"/>
    <property type="evidence" value="ECO:0007669"/>
    <property type="project" value="UniProtKB-KW"/>
</dbReference>
<dbReference type="AlphaFoldDB" id="A0A316DBM2"/>
<protein>
    <submittedName>
        <fullName evidence="3">CAAX prenyl protease-like protein</fullName>
    </submittedName>
</protein>
<evidence type="ECO:0000313" key="3">
    <source>
        <dbReference type="EMBL" id="PWK15537.1"/>
    </source>
</evidence>
<dbReference type="GO" id="GO:0080120">
    <property type="term" value="P:CAAX-box protein maturation"/>
    <property type="evidence" value="ECO:0007669"/>
    <property type="project" value="UniProtKB-ARBA"/>
</dbReference>
<reference evidence="3 4" key="1">
    <citation type="submission" date="2018-05" db="EMBL/GenBank/DDBJ databases">
        <title>Genomic Encyclopedia of Type Strains, Phase IV (KMG-IV): sequencing the most valuable type-strain genomes for metagenomic binning, comparative biology and taxonomic classification.</title>
        <authorList>
            <person name="Goeker M."/>
        </authorList>
    </citation>
    <scope>NUCLEOTIDE SEQUENCE [LARGE SCALE GENOMIC DNA]</scope>
    <source>
        <strain evidence="3 4">DSM 18773</strain>
    </source>
</reference>
<proteinExistence type="predicted"/>
<dbReference type="GO" id="GO:0004175">
    <property type="term" value="F:endopeptidase activity"/>
    <property type="evidence" value="ECO:0007669"/>
    <property type="project" value="UniProtKB-ARBA"/>
</dbReference>
<feature type="transmembrane region" description="Helical" evidence="1">
    <location>
        <begin position="57"/>
        <end position="78"/>
    </location>
</feature>
<dbReference type="Pfam" id="PF02517">
    <property type="entry name" value="Rce1-like"/>
    <property type="match status" value="1"/>
</dbReference>
<feature type="domain" description="CAAX prenyl protease 2/Lysostaphin resistance protein A-like" evidence="2">
    <location>
        <begin position="223"/>
        <end position="309"/>
    </location>
</feature>